<accession>A0ABM0VM04</accession>
<dbReference type="PANTHER" id="PTHR48145:SF3">
    <property type="entry name" value="NUCLEAR ENVELOPE-ASSOCIATED PROTEIN 3"/>
    <property type="match status" value="1"/>
</dbReference>
<dbReference type="Proteomes" id="UP000694864">
    <property type="component" value="Chromosome 14"/>
</dbReference>
<evidence type="ECO:0000256" key="1">
    <source>
        <dbReference type="SAM" id="Coils"/>
    </source>
</evidence>
<dbReference type="GeneID" id="104739538"/>
<dbReference type="RefSeq" id="XP_010458231.1">
    <property type="nucleotide sequence ID" value="XM_010459929.2"/>
</dbReference>
<dbReference type="SUPFAM" id="SSF57997">
    <property type="entry name" value="Tropomyosin"/>
    <property type="match status" value="1"/>
</dbReference>
<name>A0ABM0VM04_CAMSA</name>
<keyword evidence="1" id="KW-0175">Coiled coil</keyword>
<reference evidence="3" key="2">
    <citation type="submission" date="2025-08" db="UniProtKB">
        <authorList>
            <consortium name="RefSeq"/>
        </authorList>
    </citation>
    <scope>IDENTIFICATION</scope>
    <source>
        <tissue evidence="3">Leaf</tissue>
    </source>
</reference>
<proteinExistence type="predicted"/>
<feature type="coiled-coil region" evidence="1">
    <location>
        <begin position="232"/>
        <end position="284"/>
    </location>
</feature>
<dbReference type="InterPro" id="IPR049932">
    <property type="entry name" value="NEAP1-4"/>
</dbReference>
<gene>
    <name evidence="3" type="primary">LOC104739538</name>
</gene>
<keyword evidence="2" id="KW-1185">Reference proteome</keyword>
<evidence type="ECO:0000313" key="3">
    <source>
        <dbReference type="RefSeq" id="XP_010458231.1"/>
    </source>
</evidence>
<feature type="coiled-coil region" evidence="1">
    <location>
        <begin position="163"/>
        <end position="197"/>
    </location>
</feature>
<dbReference type="Gene3D" id="1.20.5.170">
    <property type="match status" value="1"/>
</dbReference>
<sequence>MIQKYLIYSSGLKNRTVVFNFQKMPTSVSVREDDPLLKDLSEKKQSFRRNVVSLATELKEARTRLVEQERSCSKEAMSRKEAETRVKRMEDEMLKLGKELNKKVEQIRASDVATEKYVKELGDIKSQLAATHATAEASALSAESAQSQCRVLSKQLHERTGSLKDHEDQVTRLGEQLDNLQKELQAREISQKQLRDELFKVEGDIMRAVSVVKKKENFEVRKSLDEDSPKNFERINKLLTAKDDEIARLRDELKIISAHWRFKTKELEDQVENQRRIDQELKKKVLKLEFCLRETRIQTRKLQKMGERNDVAIKELKEQLAAKKQHEADLVSNQNLWDKSGFKIVVSMSMLILVAFSRR</sequence>
<reference evidence="2" key="1">
    <citation type="journal article" date="2014" name="Nat. Commun.">
        <title>The emerging biofuel crop Camelina sativa retains a highly undifferentiated hexaploid genome structure.</title>
        <authorList>
            <person name="Kagale S."/>
            <person name="Koh C."/>
            <person name="Nixon J."/>
            <person name="Bollina V."/>
            <person name="Clarke W.E."/>
            <person name="Tuteja R."/>
            <person name="Spillane C."/>
            <person name="Robinson S.J."/>
            <person name="Links M.G."/>
            <person name="Clarke C."/>
            <person name="Higgins E.E."/>
            <person name="Huebert T."/>
            <person name="Sharpe A.G."/>
            <person name="Parkin I.A."/>
        </authorList>
    </citation>
    <scope>NUCLEOTIDE SEQUENCE [LARGE SCALE GENOMIC DNA]</scope>
    <source>
        <strain evidence="2">cv. DH55</strain>
    </source>
</reference>
<evidence type="ECO:0000313" key="2">
    <source>
        <dbReference type="Proteomes" id="UP000694864"/>
    </source>
</evidence>
<protein>
    <submittedName>
        <fullName evidence="3">Myosin-8-like isoform X1</fullName>
    </submittedName>
</protein>
<feature type="coiled-coil region" evidence="1">
    <location>
        <begin position="37"/>
        <end position="106"/>
    </location>
</feature>
<dbReference type="PANTHER" id="PTHR48145">
    <property type="entry name" value="NUCLEAR ENVELOPE-ASSOCIATED PROTEIN 1"/>
    <property type="match status" value="1"/>
</dbReference>
<organism evidence="2 3">
    <name type="scientific">Camelina sativa</name>
    <name type="common">False flax</name>
    <name type="synonym">Myagrum sativum</name>
    <dbReference type="NCBI Taxonomy" id="90675"/>
    <lineage>
        <taxon>Eukaryota</taxon>
        <taxon>Viridiplantae</taxon>
        <taxon>Streptophyta</taxon>
        <taxon>Embryophyta</taxon>
        <taxon>Tracheophyta</taxon>
        <taxon>Spermatophyta</taxon>
        <taxon>Magnoliopsida</taxon>
        <taxon>eudicotyledons</taxon>
        <taxon>Gunneridae</taxon>
        <taxon>Pentapetalae</taxon>
        <taxon>rosids</taxon>
        <taxon>malvids</taxon>
        <taxon>Brassicales</taxon>
        <taxon>Brassicaceae</taxon>
        <taxon>Camelineae</taxon>
        <taxon>Camelina</taxon>
    </lineage>
</organism>